<reference evidence="4" key="2">
    <citation type="journal article" date="2009" name="Fungal Genet. Biol.">
        <title>The 2008 update of the Aspergillus nidulans genome annotation: a community effort.</title>
        <authorList>
            <person name="Wortman J.R."/>
            <person name="Gilsenan J.M."/>
            <person name="Joardar V."/>
            <person name="Deegan J."/>
            <person name="Clutterbuck J."/>
            <person name="Andersen M.R."/>
            <person name="Archer D."/>
            <person name="Bencina M."/>
            <person name="Braus G."/>
            <person name="Coutinho P."/>
            <person name="von Dohren H."/>
            <person name="Doonan J."/>
            <person name="Driessen A.J."/>
            <person name="Durek P."/>
            <person name="Espeso E."/>
            <person name="Fekete E."/>
            <person name="Flipphi M."/>
            <person name="Estrada C.G."/>
            <person name="Geysens S."/>
            <person name="Goldman G."/>
            <person name="de Groot P.W."/>
            <person name="Hansen K."/>
            <person name="Harris S.D."/>
            <person name="Heinekamp T."/>
            <person name="Helmstaedt K."/>
            <person name="Henrissat B."/>
            <person name="Hofmann G."/>
            <person name="Homan T."/>
            <person name="Horio T."/>
            <person name="Horiuchi H."/>
            <person name="James S."/>
            <person name="Jones M."/>
            <person name="Karaffa L."/>
            <person name="Karanyi Z."/>
            <person name="Kato M."/>
            <person name="Keller N."/>
            <person name="Kelly D.E."/>
            <person name="Kiel J.A."/>
            <person name="Kim J.M."/>
            <person name="van der Klei I.J."/>
            <person name="Klis F.M."/>
            <person name="Kovalchuk A."/>
            <person name="Krasevec N."/>
            <person name="Kubicek C.P."/>
            <person name="Liu B."/>
            <person name="Maccabe A."/>
            <person name="Meyer V."/>
            <person name="Mirabito P."/>
            <person name="Miskei M."/>
            <person name="Mos M."/>
            <person name="Mullins J."/>
            <person name="Nelson D.R."/>
            <person name="Nielsen J."/>
            <person name="Oakley B.R."/>
            <person name="Osmani S.A."/>
            <person name="Pakula T."/>
            <person name="Paszewski A."/>
            <person name="Paulsen I."/>
            <person name="Pilsyk S."/>
            <person name="Pocsi I."/>
            <person name="Punt P.J."/>
            <person name="Ram A.F."/>
            <person name="Ren Q."/>
            <person name="Robellet X."/>
            <person name="Robson G."/>
            <person name="Seiboth B."/>
            <person name="van Solingen P."/>
            <person name="Specht T."/>
            <person name="Sun J."/>
            <person name="Taheri-Talesh N."/>
            <person name="Takeshita N."/>
            <person name="Ussery D."/>
            <person name="vanKuyk P.A."/>
            <person name="Visser H."/>
            <person name="van de Vondervoort P.J."/>
            <person name="de Vries R.P."/>
            <person name="Walton J."/>
            <person name="Xiang X."/>
            <person name="Xiong Y."/>
            <person name="Zeng A.P."/>
            <person name="Brandt B.W."/>
            <person name="Cornell M.J."/>
            <person name="van den Hondel C.A."/>
            <person name="Visser J."/>
            <person name="Oliver S.G."/>
            <person name="Turner G."/>
        </authorList>
    </citation>
    <scope>GENOME REANNOTATION</scope>
    <source>
        <strain evidence="4">FGSC A4 / ATCC 38163 / CBS 112.46 / NRRL 194 / M139</strain>
    </source>
</reference>
<dbReference type="eggNOG" id="KOG1515">
    <property type="taxonomic scope" value="Eukaryota"/>
</dbReference>
<evidence type="ECO:0000259" key="2">
    <source>
        <dbReference type="Pfam" id="PF07859"/>
    </source>
</evidence>
<dbReference type="RefSeq" id="XP_658270.1">
    <property type="nucleotide sequence ID" value="XM_653178.1"/>
</dbReference>
<dbReference type="OrthoDB" id="2152029at2759"/>
<keyword evidence="4" id="KW-1185">Reference proteome</keyword>
<dbReference type="GeneID" id="2876444"/>
<evidence type="ECO:0000256" key="1">
    <source>
        <dbReference type="ARBA" id="ARBA00022801"/>
    </source>
</evidence>
<evidence type="ECO:0000313" key="3">
    <source>
        <dbReference type="EMBL" id="CBF89027.1"/>
    </source>
</evidence>
<name>Q5BFL4_EMENI</name>
<dbReference type="InterPro" id="IPR029058">
    <property type="entry name" value="AB_hydrolase_fold"/>
</dbReference>
<dbReference type="Proteomes" id="UP000000560">
    <property type="component" value="Chromosome VIII"/>
</dbReference>
<dbReference type="AlphaFoldDB" id="Q5BFL4"/>
<dbReference type="InterPro" id="IPR013094">
    <property type="entry name" value="AB_hydrolase_3"/>
</dbReference>
<proteinExistence type="predicted"/>
<dbReference type="Pfam" id="PF07859">
    <property type="entry name" value="Abhydrolase_3"/>
    <property type="match status" value="1"/>
</dbReference>
<organism evidence="3 4">
    <name type="scientific">Emericella nidulans (strain FGSC A4 / ATCC 38163 / CBS 112.46 / NRRL 194 / M139)</name>
    <name type="common">Aspergillus nidulans</name>
    <dbReference type="NCBI Taxonomy" id="227321"/>
    <lineage>
        <taxon>Eukaryota</taxon>
        <taxon>Fungi</taxon>
        <taxon>Dikarya</taxon>
        <taxon>Ascomycota</taxon>
        <taxon>Pezizomycotina</taxon>
        <taxon>Eurotiomycetes</taxon>
        <taxon>Eurotiomycetidae</taxon>
        <taxon>Eurotiales</taxon>
        <taxon>Aspergillaceae</taxon>
        <taxon>Aspergillus</taxon>
        <taxon>Aspergillus subgen. Nidulantes</taxon>
    </lineage>
</organism>
<dbReference type="InterPro" id="IPR050300">
    <property type="entry name" value="GDXG_lipolytic_enzyme"/>
</dbReference>
<dbReference type="InParanoid" id="Q5BFL4"/>
<reference evidence="4" key="1">
    <citation type="journal article" date="2005" name="Nature">
        <title>Sequencing of Aspergillus nidulans and comparative analysis with A. fumigatus and A. oryzae.</title>
        <authorList>
            <person name="Galagan J.E."/>
            <person name="Calvo S.E."/>
            <person name="Cuomo C."/>
            <person name="Ma L.J."/>
            <person name="Wortman J.R."/>
            <person name="Batzoglou S."/>
            <person name="Lee S.I."/>
            <person name="Basturkmen M."/>
            <person name="Spevak C.C."/>
            <person name="Clutterbuck J."/>
            <person name="Kapitonov V."/>
            <person name="Jurka J."/>
            <person name="Scazzocchio C."/>
            <person name="Farman M."/>
            <person name="Butler J."/>
            <person name="Purcell S."/>
            <person name="Harris S."/>
            <person name="Braus G.H."/>
            <person name="Draht O."/>
            <person name="Busch S."/>
            <person name="D'Enfert C."/>
            <person name="Bouchier C."/>
            <person name="Goldman G.H."/>
            <person name="Bell-Pedersen D."/>
            <person name="Griffiths-Jones S."/>
            <person name="Doonan J.H."/>
            <person name="Yu J."/>
            <person name="Vienken K."/>
            <person name="Pain A."/>
            <person name="Freitag M."/>
            <person name="Selker E.U."/>
            <person name="Archer D.B."/>
            <person name="Penalva M.A."/>
            <person name="Oakley B.R."/>
            <person name="Momany M."/>
            <person name="Tanaka T."/>
            <person name="Kumagai T."/>
            <person name="Asai K."/>
            <person name="Machida M."/>
            <person name="Nierman W.C."/>
            <person name="Denning D.W."/>
            <person name="Caddick M."/>
            <person name="Hynes M."/>
            <person name="Paoletti M."/>
            <person name="Fischer R."/>
            <person name="Miller B."/>
            <person name="Dyer P."/>
            <person name="Sachs M.S."/>
            <person name="Osmani S.A."/>
            <person name="Birren B.W."/>
        </authorList>
    </citation>
    <scope>NUCLEOTIDE SEQUENCE [LARGE SCALE GENOMIC DNA]</scope>
    <source>
        <strain evidence="4">FGSC A4 / ATCC 38163 / CBS 112.46 / NRRL 194 / M139</strain>
    </source>
</reference>
<evidence type="ECO:0000313" key="4">
    <source>
        <dbReference type="Proteomes" id="UP000000560"/>
    </source>
</evidence>
<dbReference type="KEGG" id="ani:ANIA_00666"/>
<gene>
    <name evidence="3" type="ORF">ANIA_00666</name>
</gene>
<dbReference type="SUPFAM" id="SSF53474">
    <property type="entry name" value="alpha/beta-Hydrolases"/>
    <property type="match status" value="1"/>
</dbReference>
<accession>Q5BFL4</accession>
<dbReference type="EMBL" id="BN001308">
    <property type="protein sequence ID" value="CBF89027.1"/>
    <property type="molecule type" value="Genomic_DNA"/>
</dbReference>
<sequence length="363" mass="39332">MASSLSDAPLSFWEKADLFAGNLSVLGTVLYSVITGVFRGKSGAKTFNHHIAHAAVRKAITRLSVRQLQSQNATTIQAYETYMKQKNLTLEIVTLNHGAHGLWVGNKNARNVVVYYHASQKGGGFVLPAVPGHFIFLGEILTELNKNGHDVAIFFLSFTLSPPGAYPTQLRQSVEALRYILAEGKGGRDPLNVLIGGDSAGGNLALSVLLHLTHPHPDIDPLPLKDGAELAGVFGFAPWVSFDLSGRSMATNQYKDIISSQGLKVWSREYLGKRQEGDAWSEPAKAPTEWWVGAKAKRVLILAGGDEILLSAVEEFVNRFKTVVPQTTYVVGYEDTHVSPVYSGTGLGGPQARGLRNWLGANL</sequence>
<protein>
    <submittedName>
        <fullName evidence="3">6-hexanolactone hydrolase, putative (AFU_orthologue AFUA_1G13270)</fullName>
    </submittedName>
</protein>
<dbReference type="OMA" id="SPWCSLT"/>
<dbReference type="PANTHER" id="PTHR48081">
    <property type="entry name" value="AB HYDROLASE SUPERFAMILY PROTEIN C4A8.06C"/>
    <property type="match status" value="1"/>
</dbReference>
<dbReference type="GO" id="GO:0016787">
    <property type="term" value="F:hydrolase activity"/>
    <property type="evidence" value="ECO:0007669"/>
    <property type="project" value="UniProtKB-KW"/>
</dbReference>
<dbReference type="Gene3D" id="3.40.50.1820">
    <property type="entry name" value="alpha/beta hydrolase"/>
    <property type="match status" value="1"/>
</dbReference>
<accession>C8VRT0</accession>
<feature type="domain" description="Alpha/beta hydrolase fold-3" evidence="2">
    <location>
        <begin position="113"/>
        <end position="337"/>
    </location>
</feature>
<dbReference type="HOGENOM" id="CLU_042179_3_0_1"/>
<dbReference type="PANTHER" id="PTHR48081:SF31">
    <property type="entry name" value="STERYL ACETYL HYDROLASE MUG81-RELATED"/>
    <property type="match status" value="1"/>
</dbReference>
<keyword evidence="1 3" id="KW-0378">Hydrolase</keyword>